<dbReference type="GO" id="GO:0005737">
    <property type="term" value="C:cytoplasm"/>
    <property type="evidence" value="ECO:0007669"/>
    <property type="project" value="TreeGrafter"/>
</dbReference>
<keyword evidence="2" id="KW-1185">Reference proteome</keyword>
<dbReference type="PANTHER" id="PTHR14614">
    <property type="entry name" value="HEPATOCELLULAR CARCINOMA-ASSOCIATED ANTIGEN"/>
    <property type="match status" value="1"/>
</dbReference>
<evidence type="ECO:0008006" key="3">
    <source>
        <dbReference type="Google" id="ProtNLM"/>
    </source>
</evidence>
<protein>
    <recommendedName>
        <fullName evidence="3">Nicotinamide N-methyltransferase</fullName>
    </recommendedName>
</protein>
<sequence>MFGVDVQEGKATTLLADHLFSPSLLLAEHVERGLIPASGRSVIELGAGCALPSLLMATLPCPPSRIVVTDYPDKIILGNLSENVERNRHLFHKDCDVRCIGHEWGQDTAAVLPPHSETQVPGYDIVVLSDLLHFHTSHSVLIKSLTALLSRVRTSRVYVAAGNYTRPDICDNFLRQGEHSGLVWEEQDNTGAEAQWLGTMPVPGLTKEQLAVRKNVCRFWVGRWAAPDDTRC</sequence>
<evidence type="ECO:0000313" key="1">
    <source>
        <dbReference type="EMBL" id="KZP33741.1"/>
    </source>
</evidence>
<dbReference type="PANTHER" id="PTHR14614:SF104">
    <property type="entry name" value="N-METHYLTRANSFERASE, PUTATIVE (AFU_ORTHOLOGUE AFUA_1G17750)-RELATED"/>
    <property type="match status" value="1"/>
</dbReference>
<dbReference type="STRING" id="436010.A0A166WGU1"/>
<dbReference type="Pfam" id="PF10294">
    <property type="entry name" value="Methyltransf_16"/>
    <property type="match status" value="1"/>
</dbReference>
<dbReference type="Gene3D" id="3.40.50.150">
    <property type="entry name" value="Vaccinia Virus protein VP39"/>
    <property type="match status" value="1"/>
</dbReference>
<accession>A0A166WGU1</accession>
<dbReference type="EMBL" id="KV417481">
    <property type="protein sequence ID" value="KZP33741.1"/>
    <property type="molecule type" value="Genomic_DNA"/>
</dbReference>
<dbReference type="AlphaFoldDB" id="A0A166WGU1"/>
<organism evidence="1 2">
    <name type="scientific">Athelia psychrophila</name>
    <dbReference type="NCBI Taxonomy" id="1759441"/>
    <lineage>
        <taxon>Eukaryota</taxon>
        <taxon>Fungi</taxon>
        <taxon>Dikarya</taxon>
        <taxon>Basidiomycota</taxon>
        <taxon>Agaricomycotina</taxon>
        <taxon>Agaricomycetes</taxon>
        <taxon>Agaricomycetidae</taxon>
        <taxon>Atheliales</taxon>
        <taxon>Atheliaceae</taxon>
        <taxon>Athelia</taxon>
    </lineage>
</organism>
<proteinExistence type="predicted"/>
<gene>
    <name evidence="1" type="ORF">FIBSPDRAFT_205038</name>
</gene>
<dbReference type="Proteomes" id="UP000076532">
    <property type="component" value="Unassembled WGS sequence"/>
</dbReference>
<dbReference type="GO" id="GO:0008757">
    <property type="term" value="F:S-adenosylmethionine-dependent methyltransferase activity"/>
    <property type="evidence" value="ECO:0007669"/>
    <property type="project" value="UniProtKB-ARBA"/>
</dbReference>
<dbReference type="InterPro" id="IPR029063">
    <property type="entry name" value="SAM-dependent_MTases_sf"/>
</dbReference>
<dbReference type="InterPro" id="IPR019410">
    <property type="entry name" value="Methyltransf_16"/>
</dbReference>
<reference evidence="1 2" key="1">
    <citation type="journal article" date="2016" name="Mol. Biol. Evol.">
        <title>Comparative Genomics of Early-Diverging Mushroom-Forming Fungi Provides Insights into the Origins of Lignocellulose Decay Capabilities.</title>
        <authorList>
            <person name="Nagy L.G."/>
            <person name="Riley R."/>
            <person name="Tritt A."/>
            <person name="Adam C."/>
            <person name="Daum C."/>
            <person name="Floudas D."/>
            <person name="Sun H."/>
            <person name="Yadav J.S."/>
            <person name="Pangilinan J."/>
            <person name="Larsson K.H."/>
            <person name="Matsuura K."/>
            <person name="Barry K."/>
            <person name="Labutti K."/>
            <person name="Kuo R."/>
            <person name="Ohm R.A."/>
            <person name="Bhattacharya S.S."/>
            <person name="Shirouzu T."/>
            <person name="Yoshinaga Y."/>
            <person name="Martin F.M."/>
            <person name="Grigoriev I.V."/>
            <person name="Hibbett D.S."/>
        </authorList>
    </citation>
    <scope>NUCLEOTIDE SEQUENCE [LARGE SCALE GENOMIC DNA]</scope>
    <source>
        <strain evidence="1 2">CBS 109695</strain>
    </source>
</reference>
<dbReference type="OrthoDB" id="46564at2759"/>
<evidence type="ECO:0000313" key="2">
    <source>
        <dbReference type="Proteomes" id="UP000076532"/>
    </source>
</evidence>
<dbReference type="SUPFAM" id="SSF53335">
    <property type="entry name" value="S-adenosyl-L-methionine-dependent methyltransferases"/>
    <property type="match status" value="1"/>
</dbReference>
<name>A0A166WGU1_9AGAM</name>